<feature type="domain" description="Sulfatase-modifying factor enzyme-like" evidence="1">
    <location>
        <begin position="26"/>
        <end position="267"/>
    </location>
</feature>
<gene>
    <name evidence="2" type="ORF">MNBD_NITROSPIRAE01-812</name>
</gene>
<proteinExistence type="predicted"/>
<evidence type="ECO:0000259" key="1">
    <source>
        <dbReference type="Pfam" id="PF03781"/>
    </source>
</evidence>
<dbReference type="InterPro" id="IPR016187">
    <property type="entry name" value="CTDL_fold"/>
</dbReference>
<accession>A0A3B1CS81</accession>
<protein>
    <submittedName>
        <fullName evidence="2">Sulfatase modifying factor 1 (C-alpha-formyglycine- generating enzyme 1)</fullName>
    </submittedName>
</protein>
<name>A0A3B1CS81_9ZZZZ</name>
<dbReference type="EMBL" id="UOGF01000018">
    <property type="protein sequence ID" value="VAX26848.1"/>
    <property type="molecule type" value="Genomic_DNA"/>
</dbReference>
<evidence type="ECO:0000313" key="2">
    <source>
        <dbReference type="EMBL" id="VAX26848.1"/>
    </source>
</evidence>
<dbReference type="SUPFAM" id="SSF56436">
    <property type="entry name" value="C-type lectin-like"/>
    <property type="match status" value="1"/>
</dbReference>
<dbReference type="PANTHER" id="PTHR23150:SF19">
    <property type="entry name" value="FORMYLGLYCINE-GENERATING ENZYME"/>
    <property type="match status" value="1"/>
</dbReference>
<dbReference type="InterPro" id="IPR042095">
    <property type="entry name" value="SUMF_sf"/>
</dbReference>
<dbReference type="InterPro" id="IPR005532">
    <property type="entry name" value="SUMF_dom"/>
</dbReference>
<dbReference type="AlphaFoldDB" id="A0A3B1CS81"/>
<reference evidence="2" key="1">
    <citation type="submission" date="2018-06" db="EMBL/GenBank/DDBJ databases">
        <authorList>
            <person name="Zhirakovskaya E."/>
        </authorList>
    </citation>
    <scope>NUCLEOTIDE SEQUENCE</scope>
</reference>
<dbReference type="Pfam" id="PF03781">
    <property type="entry name" value="FGE-sulfatase"/>
    <property type="match status" value="1"/>
</dbReference>
<dbReference type="PANTHER" id="PTHR23150">
    <property type="entry name" value="SULFATASE MODIFYING FACTOR 1, 2"/>
    <property type="match status" value="1"/>
</dbReference>
<sequence>MKSTLIFTVIILGFSMFSGCFRRPPEGMVAIPAGEFFMGTDAIDENNFAAEHGIVKPWFVDEGPAHKVFLPLYYIDEHEVTNTQYAKFIIATKNAPPPYWERGVYAKGSESYPVVMVTWHEAQAYCTSKGGRLPSEAEWEKAAKGIEKNTYPWGETFDVKKANIGGLSGDLSPVGSYPTGKSPYGLFDMIGNVWEWTSDWYQPYPGSTYKSDRFGKELKVIRGNSWSSIGHYPLEVQTELLKYHSTTTFRLFAPLDSTISDVGFRCMKPA</sequence>
<dbReference type="Gene3D" id="3.90.1580.10">
    <property type="entry name" value="paralog of FGE (formylglycine-generating enzyme)"/>
    <property type="match status" value="1"/>
</dbReference>
<dbReference type="PROSITE" id="PS51257">
    <property type="entry name" value="PROKAR_LIPOPROTEIN"/>
    <property type="match status" value="1"/>
</dbReference>
<dbReference type="GO" id="GO:0120147">
    <property type="term" value="F:formylglycine-generating oxidase activity"/>
    <property type="evidence" value="ECO:0007669"/>
    <property type="project" value="TreeGrafter"/>
</dbReference>
<organism evidence="2">
    <name type="scientific">hydrothermal vent metagenome</name>
    <dbReference type="NCBI Taxonomy" id="652676"/>
    <lineage>
        <taxon>unclassified sequences</taxon>
        <taxon>metagenomes</taxon>
        <taxon>ecological metagenomes</taxon>
    </lineage>
</organism>
<dbReference type="InterPro" id="IPR051043">
    <property type="entry name" value="Sulfatase_Mod_Factor_Kinase"/>
</dbReference>